<evidence type="ECO:0000259" key="4">
    <source>
        <dbReference type="Pfam" id="PF00347"/>
    </source>
</evidence>
<dbReference type="GO" id="GO:0002181">
    <property type="term" value="P:cytoplasmic translation"/>
    <property type="evidence" value="ECO:0007669"/>
    <property type="project" value="TreeGrafter"/>
</dbReference>
<dbReference type="PANTHER" id="PTHR11655:SF16">
    <property type="entry name" value="60S RIBOSOMAL PROTEIN L9"/>
    <property type="match status" value="1"/>
</dbReference>
<evidence type="ECO:0000256" key="3">
    <source>
        <dbReference type="ARBA" id="ARBA00023274"/>
    </source>
</evidence>
<dbReference type="InterPro" id="IPR036789">
    <property type="entry name" value="Ribosomal_uL6-like_a/b-dom_sf"/>
</dbReference>
<proteinExistence type="inferred from homology"/>
<dbReference type="GO" id="GO:0003735">
    <property type="term" value="F:structural constituent of ribosome"/>
    <property type="evidence" value="ECO:0007669"/>
    <property type="project" value="InterPro"/>
</dbReference>
<dbReference type="Proteomes" id="UP001139887">
    <property type="component" value="Unassembled WGS sequence"/>
</dbReference>
<dbReference type="Gene3D" id="3.90.930.12">
    <property type="entry name" value="Ribosomal protein L6, alpha-beta domain"/>
    <property type="match status" value="1"/>
</dbReference>
<evidence type="ECO:0000313" key="5">
    <source>
        <dbReference type="EMBL" id="KAJ2845928.1"/>
    </source>
</evidence>
<dbReference type="AlphaFoldDB" id="A0A9W8I366"/>
<name>A0A9W8I366_9FUNG</name>
<comment type="caution">
    <text evidence="5">The sequence shown here is derived from an EMBL/GenBank/DDBJ whole genome shotgun (WGS) entry which is preliminary data.</text>
</comment>
<dbReference type="PANTHER" id="PTHR11655">
    <property type="entry name" value="60S/50S RIBOSOMAL PROTEIN L6/L9"/>
    <property type="match status" value="1"/>
</dbReference>
<feature type="domain" description="Large ribosomal subunit protein uL6 alpha-beta" evidence="4">
    <location>
        <begin position="12"/>
        <end position="85"/>
    </location>
</feature>
<sequence>MKHISKDDTITIPEEVTVSLKARQITVTGPRGTLSRDLRHIQVDIQRPAKNKLRIVVWGGGRKHIASIRTVRSHIENLIKGVTVGFEYKLRYVYAHFPIG</sequence>
<dbReference type="InterPro" id="IPR020040">
    <property type="entry name" value="Ribosomal_uL6_a/b-dom"/>
</dbReference>
<dbReference type="GO" id="GO:0019843">
    <property type="term" value="F:rRNA binding"/>
    <property type="evidence" value="ECO:0007669"/>
    <property type="project" value="InterPro"/>
</dbReference>
<dbReference type="Pfam" id="PF00347">
    <property type="entry name" value="Ribosomal_L6"/>
    <property type="match status" value="1"/>
</dbReference>
<organism evidence="5 6">
    <name type="scientific">Coemansia brasiliensis</name>
    <dbReference type="NCBI Taxonomy" id="2650707"/>
    <lineage>
        <taxon>Eukaryota</taxon>
        <taxon>Fungi</taxon>
        <taxon>Fungi incertae sedis</taxon>
        <taxon>Zoopagomycota</taxon>
        <taxon>Kickxellomycotina</taxon>
        <taxon>Kickxellomycetes</taxon>
        <taxon>Kickxellales</taxon>
        <taxon>Kickxellaceae</taxon>
        <taxon>Coemansia</taxon>
    </lineage>
</organism>
<protein>
    <submittedName>
        <fullName evidence="5">60S ribosomal protein L9B</fullName>
    </submittedName>
</protein>
<evidence type="ECO:0000256" key="2">
    <source>
        <dbReference type="ARBA" id="ARBA00022980"/>
    </source>
</evidence>
<dbReference type="EMBL" id="JANBUW010000670">
    <property type="protein sequence ID" value="KAJ2845928.1"/>
    <property type="molecule type" value="Genomic_DNA"/>
</dbReference>
<comment type="similarity">
    <text evidence="1">Belongs to the universal ribosomal protein uL6 family.</text>
</comment>
<dbReference type="GO" id="GO:0022625">
    <property type="term" value="C:cytosolic large ribosomal subunit"/>
    <property type="evidence" value="ECO:0007669"/>
    <property type="project" value="TreeGrafter"/>
</dbReference>
<reference evidence="5" key="1">
    <citation type="submission" date="2022-07" db="EMBL/GenBank/DDBJ databases">
        <title>Phylogenomic reconstructions and comparative analyses of Kickxellomycotina fungi.</title>
        <authorList>
            <person name="Reynolds N.K."/>
            <person name="Stajich J.E."/>
            <person name="Barry K."/>
            <person name="Grigoriev I.V."/>
            <person name="Crous P."/>
            <person name="Smith M.E."/>
        </authorList>
    </citation>
    <scope>NUCLEOTIDE SEQUENCE</scope>
    <source>
        <strain evidence="5">NRRL 1566</strain>
    </source>
</reference>
<dbReference type="OrthoDB" id="10252633at2759"/>
<accession>A0A9W8I366</accession>
<feature type="non-terminal residue" evidence="5">
    <location>
        <position position="100"/>
    </location>
</feature>
<dbReference type="FunFam" id="3.90.930.12:FF:000004">
    <property type="entry name" value="60S ribosomal protein L9"/>
    <property type="match status" value="1"/>
</dbReference>
<keyword evidence="6" id="KW-1185">Reference proteome</keyword>
<evidence type="ECO:0000313" key="6">
    <source>
        <dbReference type="Proteomes" id="UP001139887"/>
    </source>
</evidence>
<dbReference type="SUPFAM" id="SSF56053">
    <property type="entry name" value="Ribosomal protein L6"/>
    <property type="match status" value="1"/>
</dbReference>
<evidence type="ECO:0000256" key="1">
    <source>
        <dbReference type="ARBA" id="ARBA00009356"/>
    </source>
</evidence>
<keyword evidence="2 5" id="KW-0689">Ribosomal protein</keyword>
<gene>
    <name evidence="5" type="primary">RPL9B</name>
    <name evidence="5" type="ORF">IWW36_004582</name>
</gene>
<dbReference type="InterPro" id="IPR000702">
    <property type="entry name" value="Ribosomal_uL6-like"/>
</dbReference>
<keyword evidence="3" id="KW-0687">Ribonucleoprotein</keyword>